<proteinExistence type="predicted"/>
<reference evidence="3" key="1">
    <citation type="journal article" date="2021" name="Genome Biol. Evol.">
        <title>A High-Quality Reference Genome for a Parasitic Bivalve with Doubly Uniparental Inheritance (Bivalvia: Unionida).</title>
        <authorList>
            <person name="Smith C.H."/>
        </authorList>
    </citation>
    <scope>NUCLEOTIDE SEQUENCE</scope>
    <source>
        <strain evidence="3">CHS0354</strain>
    </source>
</reference>
<evidence type="ECO:0000313" key="3">
    <source>
        <dbReference type="EMBL" id="KAK3579649.1"/>
    </source>
</evidence>
<feature type="compositionally biased region" description="Polar residues" evidence="1">
    <location>
        <begin position="56"/>
        <end position="66"/>
    </location>
</feature>
<sequence>MQRQRSNHNFKDADKLIVPYTNHVLYIALGMIIISSLGAFVCLLYKVRACSHVSRASASTPITNSNQEERPETLKDESSSGHYWIIESSDGGESTTFPEAHMMQSNMLTLNEGQTEVPKDNALQHSRSAIDLNSDIELEDYITPIHSGVVEHDGYIHPVHDDYIHPANTDVSSRDHTAEI</sequence>
<feature type="region of interest" description="Disordered" evidence="1">
    <location>
        <begin position="56"/>
        <end position="81"/>
    </location>
</feature>
<protein>
    <submittedName>
        <fullName evidence="3">Uncharacterized protein</fullName>
    </submittedName>
</protein>
<dbReference type="EMBL" id="JAEAOA010000913">
    <property type="protein sequence ID" value="KAK3579649.1"/>
    <property type="molecule type" value="Genomic_DNA"/>
</dbReference>
<evidence type="ECO:0000256" key="1">
    <source>
        <dbReference type="SAM" id="MobiDB-lite"/>
    </source>
</evidence>
<feature type="transmembrane region" description="Helical" evidence="2">
    <location>
        <begin position="24"/>
        <end position="45"/>
    </location>
</feature>
<name>A0AAE0RUA0_9BIVA</name>
<organism evidence="3 4">
    <name type="scientific">Potamilus streckersoni</name>
    <dbReference type="NCBI Taxonomy" id="2493646"/>
    <lineage>
        <taxon>Eukaryota</taxon>
        <taxon>Metazoa</taxon>
        <taxon>Spiralia</taxon>
        <taxon>Lophotrochozoa</taxon>
        <taxon>Mollusca</taxon>
        <taxon>Bivalvia</taxon>
        <taxon>Autobranchia</taxon>
        <taxon>Heteroconchia</taxon>
        <taxon>Palaeoheterodonta</taxon>
        <taxon>Unionida</taxon>
        <taxon>Unionoidea</taxon>
        <taxon>Unionidae</taxon>
        <taxon>Ambleminae</taxon>
        <taxon>Lampsilini</taxon>
        <taxon>Potamilus</taxon>
    </lineage>
</organism>
<keyword evidence="2" id="KW-1133">Transmembrane helix</keyword>
<evidence type="ECO:0000256" key="2">
    <source>
        <dbReference type="SAM" id="Phobius"/>
    </source>
</evidence>
<feature type="compositionally biased region" description="Basic and acidic residues" evidence="1">
    <location>
        <begin position="67"/>
        <end position="79"/>
    </location>
</feature>
<keyword evidence="4" id="KW-1185">Reference proteome</keyword>
<keyword evidence="2" id="KW-0472">Membrane</keyword>
<dbReference type="Proteomes" id="UP001195483">
    <property type="component" value="Unassembled WGS sequence"/>
</dbReference>
<reference evidence="3" key="3">
    <citation type="submission" date="2023-05" db="EMBL/GenBank/DDBJ databases">
        <authorList>
            <person name="Smith C.H."/>
        </authorList>
    </citation>
    <scope>NUCLEOTIDE SEQUENCE</scope>
    <source>
        <strain evidence="3">CHS0354</strain>
        <tissue evidence="3">Mantle</tissue>
    </source>
</reference>
<comment type="caution">
    <text evidence="3">The sequence shown here is derived from an EMBL/GenBank/DDBJ whole genome shotgun (WGS) entry which is preliminary data.</text>
</comment>
<reference evidence="3" key="2">
    <citation type="journal article" date="2021" name="Genome Biol. Evol.">
        <title>Developing a high-quality reference genome for a parasitic bivalve with doubly uniparental inheritance (Bivalvia: Unionida).</title>
        <authorList>
            <person name="Smith C.H."/>
        </authorList>
    </citation>
    <scope>NUCLEOTIDE SEQUENCE</scope>
    <source>
        <strain evidence="3">CHS0354</strain>
        <tissue evidence="3">Mantle</tissue>
    </source>
</reference>
<gene>
    <name evidence="3" type="ORF">CHS0354_014888</name>
</gene>
<dbReference type="AlphaFoldDB" id="A0AAE0RUA0"/>
<keyword evidence="2" id="KW-0812">Transmembrane</keyword>
<evidence type="ECO:0000313" key="4">
    <source>
        <dbReference type="Proteomes" id="UP001195483"/>
    </source>
</evidence>
<accession>A0AAE0RUA0</accession>